<evidence type="ECO:0000313" key="2">
    <source>
        <dbReference type="EMBL" id="MBT1689258.1"/>
    </source>
</evidence>
<feature type="chain" id="PRO_5042890447" evidence="1">
    <location>
        <begin position="22"/>
        <end position="345"/>
    </location>
</feature>
<feature type="signal peptide" evidence="1">
    <location>
        <begin position="1"/>
        <end position="21"/>
    </location>
</feature>
<evidence type="ECO:0000313" key="3">
    <source>
        <dbReference type="Proteomes" id="UP001319180"/>
    </source>
</evidence>
<dbReference type="RefSeq" id="WP_254092484.1">
    <property type="nucleotide sequence ID" value="NZ_JAHESC010000038.1"/>
</dbReference>
<keyword evidence="1" id="KW-0732">Signal</keyword>
<name>A0AAP2GKP8_9BACT</name>
<gene>
    <name evidence="2" type="ORF">KK078_22015</name>
</gene>
<dbReference type="EMBL" id="JAHESC010000038">
    <property type="protein sequence ID" value="MBT1689258.1"/>
    <property type="molecule type" value="Genomic_DNA"/>
</dbReference>
<comment type="caution">
    <text evidence="2">The sequence shown here is derived from an EMBL/GenBank/DDBJ whole genome shotgun (WGS) entry which is preliminary data.</text>
</comment>
<sequence>MKKYIRNASLFALALTFAACVDNSLEETPNDDNFPLQLVLDAEEGADLADAEDYGVEIKFADHLPGTSLPATTLTLEYSIEDLDGTMEGAVAVDKVVYEVELDDCTYERELDFTASADGLRGTITIAPDADLGTVPESFEVVFTLPGADDTEGGFTVVFSNLTTTEPVLLGSPRAFAYEVLDNDVAGEWELEIATEEEFEQFKQLFGPVNPGLDALSFEDITGKVTAGFEFEEMKFILELAETEEVTTCEDGASETETENKVIEIEAEYDADDGELEFEGSHPIIGDNGLVEDELDFLAEAEYTQDEAGETLSIRFFSLVDEDNFAEGEELFRDDNGVTFTFEKD</sequence>
<dbReference type="AlphaFoldDB" id="A0AAP2GKP8"/>
<keyword evidence="3" id="KW-1185">Reference proteome</keyword>
<evidence type="ECO:0000256" key="1">
    <source>
        <dbReference type="SAM" id="SignalP"/>
    </source>
</evidence>
<accession>A0AAP2GKP8</accession>
<organism evidence="2 3">
    <name type="scientific">Dawidia soli</name>
    <dbReference type="NCBI Taxonomy" id="2782352"/>
    <lineage>
        <taxon>Bacteria</taxon>
        <taxon>Pseudomonadati</taxon>
        <taxon>Bacteroidota</taxon>
        <taxon>Cytophagia</taxon>
        <taxon>Cytophagales</taxon>
        <taxon>Chryseotaleaceae</taxon>
        <taxon>Dawidia</taxon>
    </lineage>
</organism>
<reference evidence="2 3" key="1">
    <citation type="submission" date="2021-05" db="EMBL/GenBank/DDBJ databases">
        <title>A Polyphasic approach of four new species of the genus Ohtaekwangia: Ohtaekwangia histidinii sp. nov., Ohtaekwangia cretensis sp. nov., Ohtaekwangia indiensis sp. nov., Ohtaekwangia reichenbachii sp. nov. from diverse environment.</title>
        <authorList>
            <person name="Octaviana S."/>
        </authorList>
    </citation>
    <scope>NUCLEOTIDE SEQUENCE [LARGE SCALE GENOMIC DNA]</scope>
    <source>
        <strain evidence="2 3">PWU37</strain>
    </source>
</reference>
<dbReference type="Proteomes" id="UP001319180">
    <property type="component" value="Unassembled WGS sequence"/>
</dbReference>
<proteinExistence type="predicted"/>
<protein>
    <submittedName>
        <fullName evidence="2">Uncharacterized protein</fullName>
    </submittedName>
</protein>
<dbReference type="PROSITE" id="PS51257">
    <property type="entry name" value="PROKAR_LIPOPROTEIN"/>
    <property type="match status" value="1"/>
</dbReference>